<dbReference type="RefSeq" id="WP_066212425.1">
    <property type="nucleotide sequence ID" value="NZ_FNSN01000003.1"/>
</dbReference>
<sequence length="314" mass="32921">MTATLEAAVPGSAPPPPPSSSFETPRPPAAPAPRRWELDFSSMLQLVAIIILGFLLQLVFVSRVQHATAQQQLTTQLRLTLAEGSIPVGPSDADGVLVPLGTPIAYLEIPRLDLKEVMVEGTSSSQTAQGVGHQRDTAFPGQAGNAVVMGRSGAYGGVFGGLNQLQLGDRFVVSTGQGRFTYEVSGIRNPGDPEPGAMKPTEGRMTLATAGGLPFLPDDVLRVDATLVSAAAPKSLDAIRVGSITEAEKPLGSDTSGLVGLVFLLQLAVAAGVACVWSWKKWGRWQSWLIFVPAFLTLGVLIATPLGLLLPNLL</sequence>
<proteinExistence type="predicted"/>
<feature type="transmembrane region" description="Helical" evidence="3">
    <location>
        <begin position="258"/>
        <end position="279"/>
    </location>
</feature>
<evidence type="ECO:0000313" key="4">
    <source>
        <dbReference type="EMBL" id="SEC11342.1"/>
    </source>
</evidence>
<keyword evidence="5" id="KW-1185">Reference proteome</keyword>
<dbReference type="InterPro" id="IPR005754">
    <property type="entry name" value="Sortase"/>
</dbReference>
<evidence type="ECO:0000313" key="5">
    <source>
        <dbReference type="Proteomes" id="UP000182652"/>
    </source>
</evidence>
<dbReference type="GO" id="GO:0016787">
    <property type="term" value="F:hydrolase activity"/>
    <property type="evidence" value="ECO:0007669"/>
    <property type="project" value="UniProtKB-KW"/>
</dbReference>
<evidence type="ECO:0000256" key="3">
    <source>
        <dbReference type="SAM" id="Phobius"/>
    </source>
</evidence>
<evidence type="ECO:0000256" key="1">
    <source>
        <dbReference type="ARBA" id="ARBA00022801"/>
    </source>
</evidence>
<dbReference type="NCBIfam" id="TIGR01076">
    <property type="entry name" value="sortase_fam"/>
    <property type="match status" value="1"/>
</dbReference>
<dbReference type="Pfam" id="PF04203">
    <property type="entry name" value="Sortase"/>
    <property type="match status" value="1"/>
</dbReference>
<organism evidence="4 5">
    <name type="scientific">Arthrobacter woluwensis</name>
    <dbReference type="NCBI Taxonomy" id="156980"/>
    <lineage>
        <taxon>Bacteria</taxon>
        <taxon>Bacillati</taxon>
        <taxon>Actinomycetota</taxon>
        <taxon>Actinomycetes</taxon>
        <taxon>Micrococcales</taxon>
        <taxon>Micrococcaceae</taxon>
        <taxon>Arthrobacter</taxon>
    </lineage>
</organism>
<dbReference type="Proteomes" id="UP000182652">
    <property type="component" value="Unassembled WGS sequence"/>
</dbReference>
<name>A0A1H4PVX9_9MICC</name>
<reference evidence="4 5" key="1">
    <citation type="submission" date="2016-10" db="EMBL/GenBank/DDBJ databases">
        <authorList>
            <person name="de Groot N.N."/>
        </authorList>
    </citation>
    <scope>NUCLEOTIDE SEQUENCE [LARGE SCALE GENOMIC DNA]</scope>
    <source>
        <strain evidence="4 5">DSM 10495</strain>
    </source>
</reference>
<dbReference type="EMBL" id="FNSN01000003">
    <property type="protein sequence ID" value="SEC11342.1"/>
    <property type="molecule type" value="Genomic_DNA"/>
</dbReference>
<keyword evidence="3" id="KW-1133">Transmembrane helix</keyword>
<dbReference type="STRING" id="156980.SAMN04489745_2104"/>
<dbReference type="SUPFAM" id="SSF63817">
    <property type="entry name" value="Sortase"/>
    <property type="match status" value="1"/>
</dbReference>
<dbReference type="Gene3D" id="2.40.260.10">
    <property type="entry name" value="Sortase"/>
    <property type="match status" value="1"/>
</dbReference>
<accession>A0A1H4PVX9</accession>
<gene>
    <name evidence="4" type="ORF">SAMN04489745_2104</name>
</gene>
<evidence type="ECO:0000256" key="2">
    <source>
        <dbReference type="SAM" id="MobiDB-lite"/>
    </source>
</evidence>
<feature type="transmembrane region" description="Helical" evidence="3">
    <location>
        <begin position="285"/>
        <end position="310"/>
    </location>
</feature>
<protein>
    <submittedName>
        <fullName evidence="4">LPXTG-site transpeptidase (Sortase) family protein</fullName>
    </submittedName>
</protein>
<keyword evidence="3" id="KW-0812">Transmembrane</keyword>
<dbReference type="AlphaFoldDB" id="A0A1H4PVX9"/>
<dbReference type="InterPro" id="IPR023365">
    <property type="entry name" value="Sortase_dom-sf"/>
</dbReference>
<feature type="transmembrane region" description="Helical" evidence="3">
    <location>
        <begin position="43"/>
        <end position="61"/>
    </location>
</feature>
<keyword evidence="1" id="KW-0378">Hydrolase</keyword>
<keyword evidence="3" id="KW-0472">Membrane</keyword>
<feature type="compositionally biased region" description="Pro residues" evidence="2">
    <location>
        <begin position="12"/>
        <end position="31"/>
    </location>
</feature>
<feature type="region of interest" description="Disordered" evidence="2">
    <location>
        <begin position="1"/>
        <end position="32"/>
    </location>
</feature>